<evidence type="ECO:0000313" key="2">
    <source>
        <dbReference type="Proteomes" id="UP001362999"/>
    </source>
</evidence>
<dbReference type="EMBL" id="JAWWNJ010000037">
    <property type="protein sequence ID" value="KAK7022622.1"/>
    <property type="molecule type" value="Genomic_DNA"/>
</dbReference>
<sequence length="459" mass="51153">MENVLVEHQLEVAASLRFHDLINFAHTGRIARSVADSVVSRRVQAQLDLYFPDTSEDFWCLLDAGSGGIIGSIPLWVTERSPEWSPSDCNIVVAKGHFLPLIAFLEKMGYSKRQQSARPVIVGQVHSRQALDIDVYASFAAYSKVCATGRHLFITITESPASHIFPVLTTVDHTLQALVLTSSSIIVLYPNDVRDRRAVFRAGEHLPLSLVSNYMDRFFDFGVESLVTNAYEEGPCASPCVGSLRRLRGRRHIALFTFKRARNSDLLAQDALSRFVDKSFHGAWVFSLEAIQREIDAVFAAEPAYPAVWSALLFPAGIPSAVPVPLALDHGLSTLQFPEDLRTYTWLKMRAEGSKASDLTGFYSKLNSYVFEVCGDDGIEYWVWFEDLGDTRIINTSLGTTSLKPALIHGDILVARKARRGLTDLTVEDVARVRKTVRTWWVHEGALAAQGLRDEQGKR</sequence>
<keyword evidence="2" id="KW-1185">Reference proteome</keyword>
<comment type="caution">
    <text evidence="1">The sequence shown here is derived from an EMBL/GenBank/DDBJ whole genome shotgun (WGS) entry which is preliminary data.</text>
</comment>
<dbReference type="AlphaFoldDB" id="A0AAW0B9V5"/>
<organism evidence="1 2">
    <name type="scientific">Favolaschia claudopus</name>
    <dbReference type="NCBI Taxonomy" id="2862362"/>
    <lineage>
        <taxon>Eukaryota</taxon>
        <taxon>Fungi</taxon>
        <taxon>Dikarya</taxon>
        <taxon>Basidiomycota</taxon>
        <taxon>Agaricomycotina</taxon>
        <taxon>Agaricomycetes</taxon>
        <taxon>Agaricomycetidae</taxon>
        <taxon>Agaricales</taxon>
        <taxon>Marasmiineae</taxon>
        <taxon>Mycenaceae</taxon>
        <taxon>Favolaschia</taxon>
    </lineage>
</organism>
<gene>
    <name evidence="1" type="ORF">R3P38DRAFT_3196020</name>
</gene>
<proteinExistence type="predicted"/>
<reference evidence="1 2" key="1">
    <citation type="journal article" date="2024" name="J Genomics">
        <title>Draft genome sequencing and assembly of Favolaschia claudopus CIRM-BRFM 2984 isolated from oak limbs.</title>
        <authorList>
            <person name="Navarro D."/>
            <person name="Drula E."/>
            <person name="Chaduli D."/>
            <person name="Cazenave R."/>
            <person name="Ahrendt S."/>
            <person name="Wang J."/>
            <person name="Lipzen A."/>
            <person name="Daum C."/>
            <person name="Barry K."/>
            <person name="Grigoriev I.V."/>
            <person name="Favel A."/>
            <person name="Rosso M.N."/>
            <person name="Martin F."/>
        </authorList>
    </citation>
    <scope>NUCLEOTIDE SEQUENCE [LARGE SCALE GENOMIC DNA]</scope>
    <source>
        <strain evidence="1 2">CIRM-BRFM 2984</strain>
    </source>
</reference>
<accession>A0AAW0B9V5</accession>
<protein>
    <submittedName>
        <fullName evidence="1">Uncharacterized protein</fullName>
    </submittedName>
</protein>
<name>A0AAW0B9V5_9AGAR</name>
<evidence type="ECO:0000313" key="1">
    <source>
        <dbReference type="EMBL" id="KAK7022622.1"/>
    </source>
</evidence>
<dbReference type="Proteomes" id="UP001362999">
    <property type="component" value="Unassembled WGS sequence"/>
</dbReference>